<feature type="region of interest" description="Disordered" evidence="1">
    <location>
        <begin position="155"/>
        <end position="175"/>
    </location>
</feature>
<feature type="transmembrane region" description="Helical" evidence="2">
    <location>
        <begin position="99"/>
        <end position="118"/>
    </location>
</feature>
<evidence type="ECO:0000256" key="1">
    <source>
        <dbReference type="SAM" id="MobiDB-lite"/>
    </source>
</evidence>
<feature type="transmembrane region" description="Helical" evidence="2">
    <location>
        <begin position="25"/>
        <end position="44"/>
    </location>
</feature>
<dbReference type="EMBL" id="VFOW01000001">
    <property type="protein sequence ID" value="TQL78029.1"/>
    <property type="molecule type" value="Genomic_DNA"/>
</dbReference>
<dbReference type="Proteomes" id="UP000317043">
    <property type="component" value="Unassembled WGS sequence"/>
</dbReference>
<comment type="caution">
    <text evidence="3">The sequence shown here is derived from an EMBL/GenBank/DDBJ whole genome shotgun (WGS) entry which is preliminary data.</text>
</comment>
<name>A0A543AZN3_9ACTN</name>
<dbReference type="AlphaFoldDB" id="A0A543AZN3"/>
<feature type="transmembrane region" description="Helical" evidence="2">
    <location>
        <begin position="124"/>
        <end position="141"/>
    </location>
</feature>
<feature type="transmembrane region" description="Helical" evidence="2">
    <location>
        <begin position="205"/>
        <end position="225"/>
    </location>
</feature>
<organism evidence="3 4">
    <name type="scientific">Stackebrandtia endophytica</name>
    <dbReference type="NCBI Taxonomy" id="1496996"/>
    <lineage>
        <taxon>Bacteria</taxon>
        <taxon>Bacillati</taxon>
        <taxon>Actinomycetota</taxon>
        <taxon>Actinomycetes</taxon>
        <taxon>Glycomycetales</taxon>
        <taxon>Glycomycetaceae</taxon>
        <taxon>Stackebrandtia</taxon>
    </lineage>
</organism>
<keyword evidence="2" id="KW-1133">Transmembrane helix</keyword>
<dbReference type="InParanoid" id="A0A543AZN3"/>
<gene>
    <name evidence="3" type="ORF">FB566_3604</name>
</gene>
<accession>A0A543AZN3</accession>
<proteinExistence type="predicted"/>
<evidence type="ECO:0000313" key="3">
    <source>
        <dbReference type="EMBL" id="TQL78029.1"/>
    </source>
</evidence>
<evidence type="ECO:0000313" key="4">
    <source>
        <dbReference type="Proteomes" id="UP000317043"/>
    </source>
</evidence>
<keyword evidence="2" id="KW-0472">Membrane</keyword>
<keyword evidence="2" id="KW-0812">Transmembrane</keyword>
<feature type="transmembrane region" description="Helical" evidence="2">
    <location>
        <begin position="182"/>
        <end position="199"/>
    </location>
</feature>
<evidence type="ECO:0000256" key="2">
    <source>
        <dbReference type="SAM" id="Phobius"/>
    </source>
</evidence>
<protein>
    <submittedName>
        <fullName evidence="3">Uncharacterized protein</fullName>
    </submittedName>
</protein>
<feature type="transmembrane region" description="Helical" evidence="2">
    <location>
        <begin position="50"/>
        <end position="70"/>
    </location>
</feature>
<reference evidence="3 4" key="1">
    <citation type="submission" date="2019-06" db="EMBL/GenBank/DDBJ databases">
        <title>Sequencing the genomes of 1000 actinobacteria strains.</title>
        <authorList>
            <person name="Klenk H.-P."/>
        </authorList>
    </citation>
    <scope>NUCLEOTIDE SEQUENCE [LARGE SCALE GENOMIC DNA]</scope>
    <source>
        <strain evidence="3 4">DSM 45928</strain>
    </source>
</reference>
<keyword evidence="4" id="KW-1185">Reference proteome</keyword>
<sequence>MQEWLDVFLARCCNRDGQMITSSRFGNLLVGFLCATFLMLGSVYSMPLSLTLTLGFFYLLIAATIILVLLGQRLARRVAFLTEPYPGVLFGHPLAKHTIPTMIATVALAAFAMFLPIYPENFSVWESYVLSLGILSWLHIVGRMMRRLWVADGTTGHRNPSASETGTTSDDESTPEDSKYDWLWLVASVVVSIAATIALHRGLGISVWIVIAVVWALGLVMLQLFGCSRS</sequence>